<evidence type="ECO:0000256" key="2">
    <source>
        <dbReference type="ARBA" id="ARBA00022723"/>
    </source>
</evidence>
<reference evidence="10 11" key="1">
    <citation type="journal article" date="2016" name="Genome Announc.">
        <title>Draft Whole-Genome Sequence of Trichoderma gamsii T6085, a Promising Biocontrol Agent of Fusarium Head Blight on Wheat.</title>
        <authorList>
            <person name="Baroncelli R."/>
            <person name="Zapparata A."/>
            <person name="Piaggeschi G."/>
            <person name="Sarrocco S."/>
            <person name="Vannacci G."/>
        </authorList>
    </citation>
    <scope>NUCLEOTIDE SEQUENCE [LARGE SCALE GENOMIC DNA]</scope>
    <source>
        <strain evidence="10 11">T6085</strain>
    </source>
</reference>
<dbReference type="GeneID" id="29990392"/>
<evidence type="ECO:0000256" key="5">
    <source>
        <dbReference type="ARBA" id="ARBA00023125"/>
    </source>
</evidence>
<gene>
    <name evidence="10" type="ORF">TGAM01_v210801</name>
</gene>
<evidence type="ECO:0000256" key="4">
    <source>
        <dbReference type="ARBA" id="ARBA00023015"/>
    </source>
</evidence>
<organism evidence="10 11">
    <name type="scientific">Trichoderma gamsii</name>
    <dbReference type="NCBI Taxonomy" id="398673"/>
    <lineage>
        <taxon>Eukaryota</taxon>
        <taxon>Fungi</taxon>
        <taxon>Dikarya</taxon>
        <taxon>Ascomycota</taxon>
        <taxon>Pezizomycotina</taxon>
        <taxon>Sordariomycetes</taxon>
        <taxon>Hypocreomycetidae</taxon>
        <taxon>Hypocreales</taxon>
        <taxon>Hypocreaceae</taxon>
        <taxon>Trichoderma</taxon>
    </lineage>
</organism>
<dbReference type="CDD" id="cd00067">
    <property type="entry name" value="GAL4"/>
    <property type="match status" value="1"/>
</dbReference>
<dbReference type="GO" id="GO:0008270">
    <property type="term" value="F:zinc ion binding"/>
    <property type="evidence" value="ECO:0007669"/>
    <property type="project" value="InterPro"/>
</dbReference>
<feature type="domain" description="Zn(2)-C6 fungal-type" evidence="9">
    <location>
        <begin position="19"/>
        <end position="49"/>
    </location>
</feature>
<evidence type="ECO:0000256" key="8">
    <source>
        <dbReference type="SAM" id="MobiDB-lite"/>
    </source>
</evidence>
<keyword evidence="3" id="KW-0862">Zinc</keyword>
<protein>
    <recommendedName>
        <fullName evidence="9">Zn(2)-C6 fungal-type domain-containing protein</fullName>
    </recommendedName>
</protein>
<dbReference type="InterPro" id="IPR036864">
    <property type="entry name" value="Zn2-C6_fun-type_DNA-bd_sf"/>
</dbReference>
<keyword evidence="11" id="KW-1185">Reference proteome</keyword>
<accession>A0A2P4Z7N3</accession>
<name>A0A2P4Z7N3_9HYPO</name>
<evidence type="ECO:0000259" key="9">
    <source>
        <dbReference type="PROSITE" id="PS50048"/>
    </source>
</evidence>
<evidence type="ECO:0000256" key="3">
    <source>
        <dbReference type="ARBA" id="ARBA00022833"/>
    </source>
</evidence>
<feature type="region of interest" description="Disordered" evidence="8">
    <location>
        <begin position="101"/>
        <end position="129"/>
    </location>
</feature>
<dbReference type="GO" id="GO:0000981">
    <property type="term" value="F:DNA-binding transcription factor activity, RNA polymerase II-specific"/>
    <property type="evidence" value="ECO:0007669"/>
    <property type="project" value="InterPro"/>
</dbReference>
<evidence type="ECO:0000256" key="7">
    <source>
        <dbReference type="ARBA" id="ARBA00023242"/>
    </source>
</evidence>
<proteinExistence type="predicted"/>
<feature type="compositionally biased region" description="Polar residues" evidence="8">
    <location>
        <begin position="109"/>
        <end position="129"/>
    </location>
</feature>
<evidence type="ECO:0000313" key="10">
    <source>
        <dbReference type="EMBL" id="PON20302.1"/>
    </source>
</evidence>
<evidence type="ECO:0000256" key="1">
    <source>
        <dbReference type="ARBA" id="ARBA00004123"/>
    </source>
</evidence>
<sequence length="745" mass="84027">MSNLGPLRLQRSKQRADVACDFCRYRKLGCDNARPNCKNCLTHGRDCKYTARVTKERPSNLRIRQLEEENARLRQEAAALRSLQQRHIGEEQTHVDMTSLKGPVRSGILSPNESDTSTPWLRNQGRDSASTDLNARELRKVDYNRSSSAMFDEQYPATKEITAASQVDVSIKTQLLAEAAKQRQLEPINLRLNKLSFADIDPSLGMRLLSVFWNRQHAIGSIIYRPSFMRDMACQGTYFSPLLLYSIFFHASKHVSEVGATCDDSDICHPGRQFRQKAEDILFGRETQTLCKSSIPTIQALLLMSDTLFSWCDERSLSWHYLGIATNMIIDLGIHSESPPLSFKKSLSPEDVEIRRRVFWSAFVLDKVQSIYQGRPARLRDMDCSVPMLFLDEYEELELFNSVGYSEVAQTLDLPMHSGSTFVHLCRLSTIADRILASLYTEESLRRDNDELYEMSLALHAQLIQWRDASPEHLKIHFDDKTTADTMALPHTLSLVSMFYALVILLHRPFVSEGHLSSTTRSPTYHASSLCENAASRIDTVLRRYKKYWCIKSPPYFLSYATYVSATIHVRIAAETPPASEAYNRLQNCLEILSEHQRICHAPRRSMAILVKLMRRLNVNVGGVLTGTRDNDSQLALPYDGGALGMYYGCQLNKDALDKAASKSLRSQDIVNVVGVAATDSATSTTSHPDMGMMSLSNDGSCDEAPVSLPTGNGIDSLFTDMNFEFDPLFGFDMDQADFLQDISF</sequence>
<keyword evidence="2" id="KW-0479">Metal-binding</keyword>
<dbReference type="GO" id="GO:0006351">
    <property type="term" value="P:DNA-templated transcription"/>
    <property type="evidence" value="ECO:0007669"/>
    <property type="project" value="InterPro"/>
</dbReference>
<keyword evidence="4" id="KW-0805">Transcription regulation</keyword>
<dbReference type="Gene3D" id="4.10.240.10">
    <property type="entry name" value="Zn(2)-C6 fungal-type DNA-binding domain"/>
    <property type="match status" value="1"/>
</dbReference>
<evidence type="ECO:0000313" key="11">
    <source>
        <dbReference type="Proteomes" id="UP000054821"/>
    </source>
</evidence>
<dbReference type="PANTHER" id="PTHR31313:SF86">
    <property type="entry name" value="ZN(2)-C6 FUNGAL-TYPE DOMAIN-CONTAINING PROTEIN"/>
    <property type="match status" value="1"/>
</dbReference>
<dbReference type="GO" id="GO:0003677">
    <property type="term" value="F:DNA binding"/>
    <property type="evidence" value="ECO:0007669"/>
    <property type="project" value="UniProtKB-KW"/>
</dbReference>
<dbReference type="AlphaFoldDB" id="A0A2P4Z7N3"/>
<dbReference type="PROSITE" id="PS50048">
    <property type="entry name" value="ZN2_CY6_FUNGAL_2"/>
    <property type="match status" value="1"/>
</dbReference>
<keyword evidence="5" id="KW-0238">DNA-binding</keyword>
<dbReference type="InterPro" id="IPR001138">
    <property type="entry name" value="Zn2Cys6_DnaBD"/>
</dbReference>
<keyword evidence="6" id="KW-0804">Transcription</keyword>
<comment type="caution">
    <text evidence="10">The sequence shown here is derived from an EMBL/GenBank/DDBJ whole genome shotgun (WGS) entry which is preliminary data.</text>
</comment>
<dbReference type="PANTHER" id="PTHR31313">
    <property type="entry name" value="TY1 ENHANCER ACTIVATOR"/>
    <property type="match status" value="1"/>
</dbReference>
<dbReference type="SMART" id="SM00066">
    <property type="entry name" value="GAL4"/>
    <property type="match status" value="1"/>
</dbReference>
<dbReference type="SMART" id="SM00906">
    <property type="entry name" value="Fungal_trans"/>
    <property type="match status" value="1"/>
</dbReference>
<dbReference type="InterPro" id="IPR007219">
    <property type="entry name" value="XnlR_reg_dom"/>
</dbReference>
<dbReference type="Proteomes" id="UP000054821">
    <property type="component" value="Unassembled WGS sequence"/>
</dbReference>
<keyword evidence="7" id="KW-0539">Nucleus</keyword>
<dbReference type="GO" id="GO:0005634">
    <property type="term" value="C:nucleus"/>
    <property type="evidence" value="ECO:0007669"/>
    <property type="project" value="UniProtKB-SubCell"/>
</dbReference>
<dbReference type="Pfam" id="PF00172">
    <property type="entry name" value="Zn_clus"/>
    <property type="match status" value="1"/>
</dbReference>
<dbReference type="SUPFAM" id="SSF57701">
    <property type="entry name" value="Zn2/Cys6 DNA-binding domain"/>
    <property type="match status" value="1"/>
</dbReference>
<dbReference type="InterPro" id="IPR051615">
    <property type="entry name" value="Transcr_Regulatory_Elem"/>
</dbReference>
<dbReference type="EMBL" id="JPDN02000073">
    <property type="protein sequence ID" value="PON20302.1"/>
    <property type="molecule type" value="Genomic_DNA"/>
</dbReference>
<dbReference type="RefSeq" id="XP_024404373.1">
    <property type="nucleotide sequence ID" value="XM_024550875.1"/>
</dbReference>
<dbReference type="Pfam" id="PF04082">
    <property type="entry name" value="Fungal_trans"/>
    <property type="match status" value="1"/>
</dbReference>
<evidence type="ECO:0000256" key="6">
    <source>
        <dbReference type="ARBA" id="ARBA00023163"/>
    </source>
</evidence>
<dbReference type="STRING" id="398673.A0A2P4Z7N3"/>
<comment type="subcellular location">
    <subcellularLocation>
        <location evidence="1">Nucleus</location>
    </subcellularLocation>
</comment>
<dbReference type="CDD" id="cd12148">
    <property type="entry name" value="fungal_TF_MHR"/>
    <property type="match status" value="1"/>
</dbReference>
<dbReference type="PROSITE" id="PS00463">
    <property type="entry name" value="ZN2_CY6_FUNGAL_1"/>
    <property type="match status" value="1"/>
</dbReference>